<dbReference type="RefSeq" id="WP_344564391.1">
    <property type="nucleotide sequence ID" value="NZ_BAAATG010000033.1"/>
</dbReference>
<dbReference type="InterPro" id="IPR045555">
    <property type="entry name" value="VMAP-M0"/>
</dbReference>
<proteinExistence type="predicted"/>
<sequence length="510" mass="55657">MEEFESRTGLALLSGLAEALGDLPCLEDAPGRRMFAEVLAQQLGVGIDLRGMKLREDVVSLVRTALSVPGGERVLVSVVQVFEGTATADALDRLIEPVAGPADPAPHRYGPLFPRDVATARALLDEVMDELSWTGLRDGLAGETGLDLPTGLSPAQLLSLLLEWNTQPDGLPPAVLLMEHAAASVRSPDRRGALSAWAEDWASRTGLLRELEHRRTVRADTRGDPSIPRCLLLAVEPARDGTGDVVVRPWVNTVPGRWNPLPAEPVTTTLDGLGPAVELALRHMERLSPLSQEPSTGFASPPPYVEFVLPYDLLNHDVAGLAFRTGGGRPLPLGVEYGVHLRSLERMRTDDVLVRRQWRERWRALQTHGVSVYEWQEADARRQDEWQAGLASEPSHTAAVLDAPGSPSAMAALKAAIAEGIGVALWDRRGHFPPERREVVTAVFAAVPTPAQVPVAIHRLRRQAELRRDGPLLMGRSIAFFWDDPNRLVDIYETEAGVDMDIIDSEESEA</sequence>
<evidence type="ECO:0000259" key="3">
    <source>
        <dbReference type="Pfam" id="PF20028"/>
    </source>
</evidence>
<dbReference type="InterPro" id="IPR045450">
    <property type="entry name" value="VMAP_C"/>
</dbReference>
<organism evidence="4 5">
    <name type="scientific">Streptomyces atrovirens</name>
    <dbReference type="NCBI Taxonomy" id="285556"/>
    <lineage>
        <taxon>Bacteria</taxon>
        <taxon>Bacillati</taxon>
        <taxon>Actinomycetota</taxon>
        <taxon>Actinomycetes</taxon>
        <taxon>Kitasatosporales</taxon>
        <taxon>Streptomycetaceae</taxon>
        <taxon>Streptomyces</taxon>
    </lineage>
</organism>
<reference evidence="5" key="1">
    <citation type="journal article" date="2019" name="Int. J. Syst. Evol. Microbiol.">
        <title>The Global Catalogue of Microorganisms (GCM) 10K type strain sequencing project: providing services to taxonomists for standard genome sequencing and annotation.</title>
        <authorList>
            <consortium name="The Broad Institute Genomics Platform"/>
            <consortium name="The Broad Institute Genome Sequencing Center for Infectious Disease"/>
            <person name="Wu L."/>
            <person name="Ma J."/>
        </authorList>
    </citation>
    <scope>NUCLEOTIDE SEQUENCE [LARGE SCALE GENOMIC DNA]</scope>
    <source>
        <strain evidence="5">CGMCC 4.7131</strain>
    </source>
</reference>
<evidence type="ECO:0000313" key="4">
    <source>
        <dbReference type="EMBL" id="MFC5238838.1"/>
    </source>
</evidence>
<gene>
    <name evidence="4" type="ORF">ACFPWV_02710</name>
</gene>
<dbReference type="Pfam" id="PF19916">
    <property type="entry name" value="VMAP-M0"/>
    <property type="match status" value="1"/>
</dbReference>
<protein>
    <submittedName>
        <fullName evidence="4">Uncharacterized protein</fullName>
    </submittedName>
</protein>
<name>A0ABW0DJ89_9ACTN</name>
<evidence type="ECO:0000259" key="1">
    <source>
        <dbReference type="Pfam" id="PF19916"/>
    </source>
</evidence>
<keyword evidence="5" id="KW-1185">Reference proteome</keyword>
<accession>A0ABW0DJ89</accession>
<dbReference type="Pfam" id="PF19956">
    <property type="entry name" value="EAD2"/>
    <property type="match status" value="1"/>
</dbReference>
<evidence type="ECO:0000313" key="5">
    <source>
        <dbReference type="Proteomes" id="UP001596035"/>
    </source>
</evidence>
<dbReference type="EMBL" id="JBHSKN010000003">
    <property type="protein sequence ID" value="MFC5238838.1"/>
    <property type="molecule type" value="Genomic_DNA"/>
</dbReference>
<feature type="domain" description="vWA-MoxR associated protein C-terminal" evidence="3">
    <location>
        <begin position="246"/>
        <end position="485"/>
    </location>
</feature>
<feature type="domain" description="Effector-associated" evidence="2">
    <location>
        <begin position="18"/>
        <end position="95"/>
    </location>
</feature>
<dbReference type="Pfam" id="PF20028">
    <property type="entry name" value="VMAP-C"/>
    <property type="match status" value="1"/>
</dbReference>
<evidence type="ECO:0000259" key="2">
    <source>
        <dbReference type="Pfam" id="PF19956"/>
    </source>
</evidence>
<dbReference type="InterPro" id="IPR045431">
    <property type="entry name" value="EAD2"/>
</dbReference>
<dbReference type="Proteomes" id="UP001596035">
    <property type="component" value="Unassembled WGS sequence"/>
</dbReference>
<feature type="domain" description="vWA-MoxR associated protein middle region 0" evidence="1">
    <location>
        <begin position="115"/>
        <end position="215"/>
    </location>
</feature>
<comment type="caution">
    <text evidence="4">The sequence shown here is derived from an EMBL/GenBank/DDBJ whole genome shotgun (WGS) entry which is preliminary data.</text>
</comment>